<dbReference type="InterPro" id="IPR004013">
    <property type="entry name" value="PHP_dom"/>
</dbReference>
<dbReference type="Gene3D" id="3.20.20.140">
    <property type="entry name" value="Metal-dependent hydrolases"/>
    <property type="match status" value="1"/>
</dbReference>
<dbReference type="SMART" id="SM00481">
    <property type="entry name" value="POLIIIAc"/>
    <property type="match status" value="1"/>
</dbReference>
<protein>
    <submittedName>
        <fullName evidence="3">PHP domain protein</fullName>
    </submittedName>
</protein>
<dbReference type="GO" id="GO:0008408">
    <property type="term" value="F:3'-5' exonuclease activity"/>
    <property type="evidence" value="ECO:0007669"/>
    <property type="project" value="InterPro"/>
</dbReference>
<name>U2RN25_LEIAQ</name>
<reference evidence="3 4" key="1">
    <citation type="submission" date="2013-08" db="EMBL/GenBank/DDBJ databases">
        <authorList>
            <person name="Weinstock G."/>
            <person name="Sodergren E."/>
            <person name="Wylie T."/>
            <person name="Fulton L."/>
            <person name="Fulton R."/>
            <person name="Fronick C."/>
            <person name="O'Laughlin M."/>
            <person name="Godfrey J."/>
            <person name="Miner T."/>
            <person name="Herter B."/>
            <person name="Appelbaum E."/>
            <person name="Cordes M."/>
            <person name="Lek S."/>
            <person name="Wollam A."/>
            <person name="Pepin K.H."/>
            <person name="Palsikar V.B."/>
            <person name="Mitreva M."/>
            <person name="Wilson R.K."/>
        </authorList>
    </citation>
    <scope>NUCLEOTIDE SEQUENCE [LARGE SCALE GENOMIC DNA]</scope>
    <source>
        <strain evidence="3 4">ATCC 14665</strain>
    </source>
</reference>
<dbReference type="EMBL" id="AWVQ01000568">
    <property type="protein sequence ID" value="ERK69949.1"/>
    <property type="molecule type" value="Genomic_DNA"/>
</dbReference>
<dbReference type="Proteomes" id="UP000016605">
    <property type="component" value="Unassembled WGS sequence"/>
</dbReference>
<proteinExistence type="predicted"/>
<dbReference type="CDD" id="cd07431">
    <property type="entry name" value="PHP_PolIIIA"/>
    <property type="match status" value="1"/>
</dbReference>
<dbReference type="GO" id="GO:0006260">
    <property type="term" value="P:DNA replication"/>
    <property type="evidence" value="ECO:0007669"/>
    <property type="project" value="InterPro"/>
</dbReference>
<gene>
    <name evidence="3" type="ORF">N136_03718</name>
</gene>
<sequence>MGWDNPPIPWAEFERRLSGRRTGEQAVERPSSRKRQKYVPQPIPEEPETGHVAYAELHAHSNFSFLDGASSPEELLEEATRLRLHGLALTDHDGLYGVVHLAEAAEAYERVKTVFGAELSLALSRPQNGEADPEGSHLVVLARRQEGYHRLAAAITAGQLAGGEKGRPVYRLPEL</sequence>
<dbReference type="Pfam" id="PF02811">
    <property type="entry name" value="PHP"/>
    <property type="match status" value="1"/>
</dbReference>
<organism evidence="3 4">
    <name type="scientific">Leifsonia aquatica ATCC 14665</name>
    <dbReference type="NCBI Taxonomy" id="1358026"/>
    <lineage>
        <taxon>Bacteria</taxon>
        <taxon>Bacillati</taxon>
        <taxon>Actinomycetota</taxon>
        <taxon>Actinomycetes</taxon>
        <taxon>Micrococcales</taxon>
        <taxon>Microbacteriaceae</taxon>
        <taxon>Leifsonia</taxon>
    </lineage>
</organism>
<dbReference type="RefSeq" id="WP_021764358.1">
    <property type="nucleotide sequence ID" value="NZ_KI272470.1"/>
</dbReference>
<dbReference type="PANTHER" id="PTHR32294">
    <property type="entry name" value="DNA POLYMERASE III SUBUNIT ALPHA"/>
    <property type="match status" value="1"/>
</dbReference>
<dbReference type="PANTHER" id="PTHR32294:SF4">
    <property type="entry name" value="ERROR-PRONE DNA POLYMERASE"/>
    <property type="match status" value="1"/>
</dbReference>
<dbReference type="InterPro" id="IPR016195">
    <property type="entry name" value="Pol/histidinol_Pase-like"/>
</dbReference>
<evidence type="ECO:0000256" key="1">
    <source>
        <dbReference type="SAM" id="MobiDB-lite"/>
    </source>
</evidence>
<feature type="non-terminal residue" evidence="3">
    <location>
        <position position="175"/>
    </location>
</feature>
<dbReference type="InterPro" id="IPR003141">
    <property type="entry name" value="Pol/His_phosphatase_N"/>
</dbReference>
<feature type="domain" description="Polymerase/histidinol phosphatase N-terminal" evidence="2">
    <location>
        <begin position="55"/>
        <end position="123"/>
    </location>
</feature>
<dbReference type="OrthoDB" id="9803237at2"/>
<evidence type="ECO:0000313" key="4">
    <source>
        <dbReference type="Proteomes" id="UP000016605"/>
    </source>
</evidence>
<dbReference type="AlphaFoldDB" id="U2RN25"/>
<comment type="caution">
    <text evidence="3">The sequence shown here is derived from an EMBL/GenBank/DDBJ whole genome shotgun (WGS) entry which is preliminary data.</text>
</comment>
<evidence type="ECO:0000313" key="3">
    <source>
        <dbReference type="EMBL" id="ERK69949.1"/>
    </source>
</evidence>
<dbReference type="InterPro" id="IPR004805">
    <property type="entry name" value="DnaE2/DnaE/PolC"/>
</dbReference>
<dbReference type="SUPFAM" id="SSF89550">
    <property type="entry name" value="PHP domain-like"/>
    <property type="match status" value="1"/>
</dbReference>
<evidence type="ECO:0000259" key="2">
    <source>
        <dbReference type="SMART" id="SM00481"/>
    </source>
</evidence>
<accession>U2RN25</accession>
<feature type="compositionally biased region" description="Basic and acidic residues" evidence="1">
    <location>
        <begin position="14"/>
        <end position="31"/>
    </location>
</feature>
<dbReference type="HOGENOM" id="CLU_1543310_0_0_11"/>
<feature type="region of interest" description="Disordered" evidence="1">
    <location>
        <begin position="14"/>
        <end position="47"/>
    </location>
</feature>